<dbReference type="GO" id="GO:0005524">
    <property type="term" value="F:ATP binding"/>
    <property type="evidence" value="ECO:0007669"/>
    <property type="project" value="UniProtKB-UniRule"/>
</dbReference>
<dbReference type="GO" id="GO:0006426">
    <property type="term" value="P:glycyl-tRNA aminoacylation"/>
    <property type="evidence" value="ECO:0007669"/>
    <property type="project" value="UniProtKB-UniRule"/>
</dbReference>
<evidence type="ECO:0000256" key="6">
    <source>
        <dbReference type="ARBA" id="ARBA00022840"/>
    </source>
</evidence>
<evidence type="ECO:0000256" key="2">
    <source>
        <dbReference type="ARBA" id="ARBA00008226"/>
    </source>
</evidence>
<evidence type="ECO:0000313" key="12">
    <source>
        <dbReference type="EMBL" id="TCK02874.1"/>
    </source>
</evidence>
<dbReference type="GO" id="GO:0004814">
    <property type="term" value="F:arginine-tRNA ligase activity"/>
    <property type="evidence" value="ECO:0007669"/>
    <property type="project" value="InterPro"/>
</dbReference>
<comment type="subunit">
    <text evidence="10">Tetramer of two alpha and two beta subunits.</text>
</comment>
<dbReference type="InterPro" id="IPR015944">
    <property type="entry name" value="Gly-tRNA-synth_bsu"/>
</dbReference>
<dbReference type="NCBIfam" id="TIGR00211">
    <property type="entry name" value="glyS"/>
    <property type="match status" value="1"/>
</dbReference>
<evidence type="ECO:0000256" key="8">
    <source>
        <dbReference type="ARBA" id="ARBA00023146"/>
    </source>
</evidence>
<dbReference type="Pfam" id="PF02092">
    <property type="entry name" value="tRNA_synt_2f"/>
    <property type="match status" value="1"/>
</dbReference>
<dbReference type="HAMAP" id="MF_00255">
    <property type="entry name" value="Gly_tRNA_synth_beta"/>
    <property type="match status" value="1"/>
</dbReference>
<dbReference type="InterPro" id="IPR006194">
    <property type="entry name" value="Gly-tRNA-synth_heterodimer"/>
</dbReference>
<evidence type="ECO:0000256" key="7">
    <source>
        <dbReference type="ARBA" id="ARBA00022917"/>
    </source>
</evidence>
<dbReference type="PROSITE" id="PS50861">
    <property type="entry name" value="AA_TRNA_LIGASE_II_GLYAB"/>
    <property type="match status" value="1"/>
</dbReference>
<organism evidence="12 13">
    <name type="scientific">Phorcysia thermohydrogeniphila</name>
    <dbReference type="NCBI Taxonomy" id="936138"/>
    <lineage>
        <taxon>Bacteria</taxon>
        <taxon>Pseudomonadati</taxon>
        <taxon>Aquificota</taxon>
        <taxon>Aquificia</taxon>
        <taxon>Desulfurobacteriales</taxon>
        <taxon>Desulfurobacteriaceae</taxon>
        <taxon>Phorcysia</taxon>
    </lineage>
</organism>
<keyword evidence="5 10" id="KW-0547">Nucleotide-binding</keyword>
<name>A0A4R1G5H3_9BACT</name>
<comment type="caution">
    <text evidence="12">The sequence shown here is derived from an EMBL/GenBank/DDBJ whole genome shotgun (WGS) entry which is preliminary data.</text>
</comment>
<evidence type="ECO:0000256" key="9">
    <source>
        <dbReference type="ARBA" id="ARBA00047937"/>
    </source>
</evidence>
<keyword evidence="8 10" id="KW-0030">Aminoacyl-tRNA synthetase</keyword>
<dbReference type="SUPFAM" id="SSF109604">
    <property type="entry name" value="HD-domain/PDEase-like"/>
    <property type="match status" value="1"/>
</dbReference>
<evidence type="ECO:0000256" key="4">
    <source>
        <dbReference type="ARBA" id="ARBA00022598"/>
    </source>
</evidence>
<dbReference type="EMBL" id="SMFV01000006">
    <property type="protein sequence ID" value="TCK02874.1"/>
    <property type="molecule type" value="Genomic_DNA"/>
</dbReference>
<keyword evidence="4 10" id="KW-0436">Ligase</keyword>
<dbReference type="PANTHER" id="PTHR30075">
    <property type="entry name" value="GLYCYL-TRNA SYNTHETASE"/>
    <property type="match status" value="1"/>
</dbReference>
<evidence type="ECO:0000259" key="11">
    <source>
        <dbReference type="Pfam" id="PF05746"/>
    </source>
</evidence>
<dbReference type="RefSeq" id="WP_132527537.1">
    <property type="nucleotide sequence ID" value="NZ_SMFV01000006.1"/>
</dbReference>
<dbReference type="AlphaFoldDB" id="A0A4R1G5H3"/>
<dbReference type="EC" id="6.1.1.14" evidence="10"/>
<keyword evidence="7 10" id="KW-0648">Protein biosynthesis</keyword>
<dbReference type="PRINTS" id="PR01045">
    <property type="entry name" value="TRNASYNTHGB"/>
</dbReference>
<dbReference type="GO" id="GO:0005829">
    <property type="term" value="C:cytosol"/>
    <property type="evidence" value="ECO:0007669"/>
    <property type="project" value="TreeGrafter"/>
</dbReference>
<comment type="similarity">
    <text evidence="2 10">Belongs to the class-II aminoacyl-tRNA synthetase family.</text>
</comment>
<evidence type="ECO:0000256" key="10">
    <source>
        <dbReference type="HAMAP-Rule" id="MF_00255"/>
    </source>
</evidence>
<sequence>MKTQNFLLEIGCEELPASFIKPALSFLKEKIQEKLSSAYIPPSGVETYGTPRRLIVIAYDVPEVQPNREELIVGPSVRAAFDENGNPTKAALGFARSRGVSVEELIRVENPPGRKGEYVAVRRTVKGKPAVQILSQVLPELILSIPFKKSMRWGTKKVRFGRPIRWIAAVYGEEVVPFEVDGIKSGKTSFGHRFLSPEPFEIENVNSFIDELESRFVVASLEKRKAIILDTARKLAEEAGGELLADEELLEEVVNLVEYPYPIRGSFSEEFLQLPKEVPIVVMKDHQKFFSVVDGEGKLKNYFIGVANIKPVDEDIIRRGYEKVLRARLSDALFFFNEDRKKKLEERVPALKGIVFHEKLGTMLDKTERIKELSPFVSEKLGFDENEKVKRAAELAKTDLLTEMVNEFPELQGTMGKYYALLDGEEEEVALAIEEHYFPRFSGDKVAETKAGISLAIAEKVDNLVGFFGVGIKPTGSADPFSLRRNALGIIQTLVLNKLSLGLSQILEKAENLYRELGIDVSEGTSQEVLSFIKERLRVFLREKGHRPDTIEAVLPVTDDIYDILLRAEAIDDLRNSEEFDDVLITMRRVINIIPEGFIKIEHLEPEGEYETNLFNSFSEKREELQKLISSGDYRGALLLIKELKPAVDAFFDNVMVMDKDENVRNRRLSLLKTIADELLKLADFSKIGL</sequence>
<accession>A0A4R1G5H3</accession>
<gene>
    <name evidence="10" type="primary">glyS</name>
    <name evidence="12" type="ORF">CLV27_1586</name>
</gene>
<dbReference type="Proteomes" id="UP000295777">
    <property type="component" value="Unassembled WGS sequence"/>
</dbReference>
<dbReference type="Pfam" id="PF05746">
    <property type="entry name" value="DALR_1"/>
    <property type="match status" value="1"/>
</dbReference>
<keyword evidence="13" id="KW-1185">Reference proteome</keyword>
<dbReference type="InterPro" id="IPR008909">
    <property type="entry name" value="DALR_anticod-bd"/>
</dbReference>
<proteinExistence type="inferred from homology"/>
<evidence type="ECO:0000256" key="3">
    <source>
        <dbReference type="ARBA" id="ARBA00022490"/>
    </source>
</evidence>
<evidence type="ECO:0000256" key="5">
    <source>
        <dbReference type="ARBA" id="ARBA00022741"/>
    </source>
</evidence>
<evidence type="ECO:0000313" key="13">
    <source>
        <dbReference type="Proteomes" id="UP000295777"/>
    </source>
</evidence>
<keyword evidence="3 10" id="KW-0963">Cytoplasm</keyword>
<keyword evidence="6 10" id="KW-0067">ATP-binding</keyword>
<feature type="domain" description="DALR anticodon binding" evidence="11">
    <location>
        <begin position="607"/>
        <end position="677"/>
    </location>
</feature>
<reference evidence="12 13" key="1">
    <citation type="submission" date="2019-03" db="EMBL/GenBank/DDBJ databases">
        <title>Genomic Encyclopedia of Archaeal and Bacterial Type Strains, Phase II (KMG-II): from individual species to whole genera.</title>
        <authorList>
            <person name="Goeker M."/>
        </authorList>
    </citation>
    <scope>NUCLEOTIDE SEQUENCE [LARGE SCALE GENOMIC DNA]</scope>
    <source>
        <strain evidence="12 13">DSM 24425</strain>
    </source>
</reference>
<comment type="subcellular location">
    <subcellularLocation>
        <location evidence="1 10">Cytoplasm</location>
    </subcellularLocation>
</comment>
<dbReference type="GO" id="GO:0004820">
    <property type="term" value="F:glycine-tRNA ligase activity"/>
    <property type="evidence" value="ECO:0007669"/>
    <property type="project" value="UniProtKB-UniRule"/>
</dbReference>
<protein>
    <recommendedName>
        <fullName evidence="10">Glycine--tRNA ligase beta subunit</fullName>
        <ecNumber evidence="10">6.1.1.14</ecNumber>
    </recommendedName>
    <alternativeName>
        <fullName evidence="10">Glycyl-tRNA synthetase beta subunit</fullName>
        <shortName evidence="10">GlyRS</shortName>
    </alternativeName>
</protein>
<comment type="catalytic activity">
    <reaction evidence="9 10">
        <text>tRNA(Gly) + glycine + ATP = glycyl-tRNA(Gly) + AMP + diphosphate</text>
        <dbReference type="Rhea" id="RHEA:16013"/>
        <dbReference type="Rhea" id="RHEA-COMP:9664"/>
        <dbReference type="Rhea" id="RHEA-COMP:9683"/>
        <dbReference type="ChEBI" id="CHEBI:30616"/>
        <dbReference type="ChEBI" id="CHEBI:33019"/>
        <dbReference type="ChEBI" id="CHEBI:57305"/>
        <dbReference type="ChEBI" id="CHEBI:78442"/>
        <dbReference type="ChEBI" id="CHEBI:78522"/>
        <dbReference type="ChEBI" id="CHEBI:456215"/>
        <dbReference type="EC" id="6.1.1.14"/>
    </reaction>
</comment>
<dbReference type="PANTHER" id="PTHR30075:SF2">
    <property type="entry name" value="GLYCINE--TRNA LIGASE, CHLOROPLASTIC_MITOCHONDRIAL 2"/>
    <property type="match status" value="1"/>
</dbReference>
<dbReference type="OrthoDB" id="9775440at2"/>
<dbReference type="GO" id="GO:0006420">
    <property type="term" value="P:arginyl-tRNA aminoacylation"/>
    <property type="evidence" value="ECO:0007669"/>
    <property type="project" value="InterPro"/>
</dbReference>
<evidence type="ECO:0000256" key="1">
    <source>
        <dbReference type="ARBA" id="ARBA00004496"/>
    </source>
</evidence>